<dbReference type="HOGENOM" id="CLU_260307_0_0_1"/>
<gene>
    <name evidence="7" type="ORF">THAPS_6768</name>
</gene>
<feature type="region of interest" description="Disordered" evidence="5">
    <location>
        <begin position="740"/>
        <end position="774"/>
    </location>
</feature>
<evidence type="ECO:0000313" key="7">
    <source>
        <dbReference type="EMBL" id="ACI64797.1"/>
    </source>
</evidence>
<feature type="region of interest" description="Disordered" evidence="5">
    <location>
        <begin position="1180"/>
        <end position="1219"/>
    </location>
</feature>
<feature type="region of interest" description="Disordered" evidence="5">
    <location>
        <begin position="657"/>
        <end position="676"/>
    </location>
</feature>
<feature type="compositionally biased region" description="Polar residues" evidence="5">
    <location>
        <begin position="533"/>
        <end position="564"/>
    </location>
</feature>
<dbReference type="GeneID" id="7448964"/>
<reference evidence="7 8" key="2">
    <citation type="journal article" date="2008" name="Nature">
        <title>The Phaeodactylum genome reveals the evolutionary history of diatom genomes.</title>
        <authorList>
            <person name="Bowler C."/>
            <person name="Allen A.E."/>
            <person name="Badger J.H."/>
            <person name="Grimwood J."/>
            <person name="Jabbari K."/>
            <person name="Kuo A."/>
            <person name="Maheswari U."/>
            <person name="Martens C."/>
            <person name="Maumus F."/>
            <person name="Otillar R.P."/>
            <person name="Rayko E."/>
            <person name="Salamov A."/>
            <person name="Vandepoele K."/>
            <person name="Beszteri B."/>
            <person name="Gruber A."/>
            <person name="Heijde M."/>
            <person name="Katinka M."/>
            <person name="Mock T."/>
            <person name="Valentin K."/>
            <person name="Verret F."/>
            <person name="Berges J.A."/>
            <person name="Brownlee C."/>
            <person name="Cadoret J.P."/>
            <person name="Chiovitti A."/>
            <person name="Choi C.J."/>
            <person name="Coesel S."/>
            <person name="De Martino A."/>
            <person name="Detter J.C."/>
            <person name="Durkin C."/>
            <person name="Falciatore A."/>
            <person name="Fournet J."/>
            <person name="Haruta M."/>
            <person name="Huysman M.J."/>
            <person name="Jenkins B.D."/>
            <person name="Jiroutova K."/>
            <person name="Jorgensen R.E."/>
            <person name="Joubert Y."/>
            <person name="Kaplan A."/>
            <person name="Kroger N."/>
            <person name="Kroth P.G."/>
            <person name="La Roche J."/>
            <person name="Lindquist E."/>
            <person name="Lommer M."/>
            <person name="Martin-Jezequel V."/>
            <person name="Lopez P.J."/>
            <person name="Lucas S."/>
            <person name="Mangogna M."/>
            <person name="McGinnis K."/>
            <person name="Medlin L.K."/>
            <person name="Montsant A."/>
            <person name="Oudot-Le Secq M.P."/>
            <person name="Napoli C."/>
            <person name="Obornik M."/>
            <person name="Parker M.S."/>
            <person name="Petit J.L."/>
            <person name="Porcel B.M."/>
            <person name="Poulsen N."/>
            <person name="Robison M."/>
            <person name="Rychlewski L."/>
            <person name="Rynearson T.A."/>
            <person name="Schmutz J."/>
            <person name="Shapiro H."/>
            <person name="Siaut M."/>
            <person name="Stanley M."/>
            <person name="Sussman M.R."/>
            <person name="Taylor A.R."/>
            <person name="Vardi A."/>
            <person name="von Dassow P."/>
            <person name="Vyverman W."/>
            <person name="Willis A."/>
            <person name="Wyrwicz L.S."/>
            <person name="Rokhsar D.S."/>
            <person name="Weissenbach J."/>
            <person name="Armbrust E.V."/>
            <person name="Green B.R."/>
            <person name="Van de Peer Y."/>
            <person name="Grigoriev I.V."/>
        </authorList>
    </citation>
    <scope>NUCLEOTIDE SEQUENCE [LARGE SCALE GENOMIC DNA]</scope>
    <source>
        <strain evidence="7 8">CCMP1335</strain>
    </source>
</reference>
<feature type="transmembrane region" description="Helical" evidence="6">
    <location>
        <begin position="977"/>
        <end position="1007"/>
    </location>
</feature>
<dbReference type="PaxDb" id="35128-Thaps6768"/>
<dbReference type="PANTHER" id="PTHR17920">
    <property type="entry name" value="TRANSMEMBRANE AND COILED-COIL DOMAIN-CONTAINING PROTEIN 4 TMCO4"/>
    <property type="match status" value="1"/>
</dbReference>
<dbReference type="EMBL" id="CP001160">
    <property type="protein sequence ID" value="ACI64797.1"/>
    <property type="molecule type" value="Genomic_DNA"/>
</dbReference>
<feature type="compositionally biased region" description="Basic and acidic residues" evidence="5">
    <location>
        <begin position="94"/>
        <end position="115"/>
    </location>
</feature>
<keyword evidence="2 6" id="KW-0812">Transmembrane</keyword>
<organism evidence="7 8">
    <name type="scientific">Thalassiosira pseudonana</name>
    <name type="common">Marine diatom</name>
    <name type="synonym">Cyclotella nana</name>
    <dbReference type="NCBI Taxonomy" id="35128"/>
    <lineage>
        <taxon>Eukaryota</taxon>
        <taxon>Sar</taxon>
        <taxon>Stramenopiles</taxon>
        <taxon>Ochrophyta</taxon>
        <taxon>Bacillariophyta</taxon>
        <taxon>Coscinodiscophyceae</taxon>
        <taxon>Thalassiosirophycidae</taxon>
        <taxon>Thalassiosirales</taxon>
        <taxon>Thalassiosiraceae</taxon>
        <taxon>Thalassiosira</taxon>
    </lineage>
</organism>
<dbReference type="RefSeq" id="XP_002296080.1">
    <property type="nucleotide sequence ID" value="XM_002296044.1"/>
</dbReference>
<feature type="compositionally biased region" description="Basic and acidic residues" evidence="5">
    <location>
        <begin position="1249"/>
        <end position="1263"/>
    </location>
</feature>
<keyword evidence="8" id="KW-1185">Reference proteome</keyword>
<evidence type="ECO:0000256" key="5">
    <source>
        <dbReference type="SAM" id="MobiDB-lite"/>
    </source>
</evidence>
<feature type="compositionally biased region" description="Polar residues" evidence="5">
    <location>
        <begin position="350"/>
        <end position="361"/>
    </location>
</feature>
<feature type="region of interest" description="Disordered" evidence="5">
    <location>
        <begin position="394"/>
        <end position="433"/>
    </location>
</feature>
<feature type="compositionally biased region" description="Polar residues" evidence="5">
    <location>
        <begin position="117"/>
        <end position="131"/>
    </location>
</feature>
<feature type="transmembrane region" description="Helical" evidence="6">
    <location>
        <begin position="1019"/>
        <end position="1040"/>
    </location>
</feature>
<feature type="compositionally biased region" description="Low complexity" evidence="5">
    <location>
        <begin position="1264"/>
        <end position="1281"/>
    </location>
</feature>
<comment type="subcellular location">
    <subcellularLocation>
        <location evidence="1">Membrane</location>
        <topology evidence="1">Multi-pass membrane protein</topology>
    </subcellularLocation>
</comment>
<feature type="compositionally biased region" description="Basic and acidic residues" evidence="5">
    <location>
        <begin position="142"/>
        <end position="152"/>
    </location>
</feature>
<feature type="region of interest" description="Disordered" evidence="5">
    <location>
        <begin position="309"/>
        <end position="376"/>
    </location>
</feature>
<evidence type="ECO:0000256" key="6">
    <source>
        <dbReference type="SAM" id="Phobius"/>
    </source>
</evidence>
<feature type="region of interest" description="Disordered" evidence="5">
    <location>
        <begin position="904"/>
        <end position="948"/>
    </location>
</feature>
<dbReference type="KEGG" id="tps:THAPS_6768"/>
<sequence>MHLLLTVVKAEDVLLYANLTSNSSLPVSRFNELLSSAKNMNFIPAPRRSPQPRSRKVVVSQTNTSSGGLAAKNVAAHNVRDADNDNGSVTNYGEYRDRQPSVKDGARDMHNEHPHKVSTNSESTSPLPTTSNEDDPPIAHYDSPDEHDRNDSKPSSSSQEEEEDDDDEVSPRTRRIQLRKLMAASDDCWDTNLSDDEMESGGGAMSSALPLEWEANMIRRQMMRRSNNNIIHNTSGSNNVGAAAIATAISGSGQGSNINATVNTAIHDNVANVIDPNAFGTSGDGTQTANSGDAELSLPEQLLQKRLRRKQRLQKKHDQYTRYQRQYSDDSSQYTDAGLPKMARKKHQPKQQSFGGTSSSGMLPRPASPLFPDEEFGQDYDDITSIVEEDNASMVTSSNGDSKPEFRLCTPQKHQQSSPVAEESPLHSLPQRPICPFPEEADRKRIVGCLAAILASSYGYETVPHLMVKKMAVGKGVPISVNRLVPTENDTFALEGHTAIKDAEKGTKSSIGEKGCNSEGQQKEPKPPIPIQTNRPPSLSQSVPNNVNQRSVISPHSTSEIQTTKPPLPSRPKLSLQNSFSFSSFNSNKNPFDKSGTQTPPPNLSAELAEIRHRIRRHAILSDVLVSSADMLMLDPSHARAFLPMLEGLLSKVEDPTTNGMQNGGGNNATPVAGKRESWKGRGFGGGGMPDTNGYHSYHGASSTAATMYSTAMNSSASSICNSPSVPDLRMSEKVAIAKEEAKPPPSTATIQKCPEQMEIKKSPSSQKESPSDVDFYSPLDTVIVDKELVAPFLQTLTPGAGFRCIALLLLNHLLRDGRGYDARVRHAFKRLSVVILSHELKVGGILRVDLEDEDDLDVLLWGERERSKSDDLEDYDDAEELARLATRKFEAMEHAIAAKLISMSGQGSGTTPTTKASQKQSQPNRVSQRQLANDARSSSSSSSNVSHGRIALAPKDTPISAQHGLSKEQLLRGLKIGTAGAVGATLFALTGGLAAPGIAAGLAAVAGGSAVAAGVSTVLTSAAAISTIFGVGGAGLAGYKMHRRTKGLTEFDFQKEGMSKNGEAELFSTVCISGWLRDARDFQRPWGVFPSHPRIVDKLELLERFYFIHNPENVQRCQEILKHWKGRYFQLWRALREKYGTDPSNLFPLKEGPRISAELTHEEGEAVDFLLEELGYAPNKSSPKKSVDRSRKKLTPRPRASPPETLKMQSAMKDSSLKPQKGLLETFGMSSPDISSLSTNLSLFSEESEARAECDKSNHGDESTAASTKSSSTKPSADSTGKAPPKHLLTVWDYHANYGGELYTVRWEGELLMEL</sequence>
<feature type="compositionally biased region" description="Polar residues" evidence="5">
    <location>
        <begin position="321"/>
        <end position="335"/>
    </location>
</feature>
<keyword evidence="4 6" id="KW-0472">Membrane</keyword>
<keyword evidence="3 6" id="KW-1133">Transmembrane helix</keyword>
<reference evidence="7 8" key="1">
    <citation type="journal article" date="2004" name="Science">
        <title>The genome of the diatom Thalassiosira pseudonana: ecology, evolution, and metabolism.</title>
        <authorList>
            <person name="Armbrust E.V."/>
            <person name="Berges J.A."/>
            <person name="Bowler C."/>
            <person name="Green B.R."/>
            <person name="Martinez D."/>
            <person name="Putnam N.H."/>
            <person name="Zhou S."/>
            <person name="Allen A.E."/>
            <person name="Apt K.E."/>
            <person name="Bechner M."/>
            <person name="Brzezinski M.A."/>
            <person name="Chaal B.K."/>
            <person name="Chiovitti A."/>
            <person name="Davis A.K."/>
            <person name="Demarest M.S."/>
            <person name="Detter J.C."/>
            <person name="Glavina T."/>
            <person name="Goodstein D."/>
            <person name="Hadi M.Z."/>
            <person name="Hellsten U."/>
            <person name="Hildebrand M."/>
            <person name="Jenkins B.D."/>
            <person name="Jurka J."/>
            <person name="Kapitonov V.V."/>
            <person name="Kroger N."/>
            <person name="Lau W.W."/>
            <person name="Lane T.W."/>
            <person name="Larimer F.W."/>
            <person name="Lippmeier J.C."/>
            <person name="Lucas S."/>
            <person name="Medina M."/>
            <person name="Montsant A."/>
            <person name="Obornik M."/>
            <person name="Parker M.S."/>
            <person name="Palenik B."/>
            <person name="Pazour G.J."/>
            <person name="Richardson P.M."/>
            <person name="Rynearson T.A."/>
            <person name="Saito M.A."/>
            <person name="Schwartz D.C."/>
            <person name="Thamatrakoln K."/>
            <person name="Valentin K."/>
            <person name="Vardi A."/>
            <person name="Wilkerson F.P."/>
            <person name="Rokhsar D.S."/>
        </authorList>
    </citation>
    <scope>NUCLEOTIDE SEQUENCE [LARGE SCALE GENOMIC DNA]</scope>
    <source>
        <strain evidence="7 8">CCMP1335</strain>
    </source>
</reference>
<dbReference type="eggNOG" id="KOG2385">
    <property type="taxonomic scope" value="Eukaryota"/>
</dbReference>
<name>B5YMF2_THAPS</name>
<dbReference type="InParanoid" id="B5YMF2"/>
<feature type="region of interest" description="Disordered" evidence="5">
    <location>
        <begin position="1249"/>
        <end position="1286"/>
    </location>
</feature>
<feature type="region of interest" description="Disordered" evidence="5">
    <location>
        <begin position="503"/>
        <end position="601"/>
    </location>
</feature>
<dbReference type="InterPro" id="IPR007941">
    <property type="entry name" value="DUF726"/>
</dbReference>
<evidence type="ECO:0000313" key="8">
    <source>
        <dbReference type="Proteomes" id="UP000001449"/>
    </source>
</evidence>
<dbReference type="Pfam" id="PF05277">
    <property type="entry name" value="DUF726"/>
    <property type="match status" value="1"/>
</dbReference>
<evidence type="ECO:0000256" key="3">
    <source>
        <dbReference type="ARBA" id="ARBA00022989"/>
    </source>
</evidence>
<feature type="compositionally biased region" description="Low complexity" evidence="5">
    <location>
        <begin position="571"/>
        <end position="588"/>
    </location>
</feature>
<feature type="compositionally biased region" description="Acidic residues" evidence="5">
    <location>
        <begin position="159"/>
        <end position="168"/>
    </location>
</feature>
<evidence type="ECO:0000256" key="4">
    <source>
        <dbReference type="ARBA" id="ARBA00023136"/>
    </source>
</evidence>
<accession>B5YMF2</accession>
<proteinExistence type="predicted"/>
<dbReference type="Proteomes" id="UP000001449">
    <property type="component" value="Chromosome 7"/>
</dbReference>
<dbReference type="GO" id="GO:0016020">
    <property type="term" value="C:membrane"/>
    <property type="evidence" value="ECO:0007669"/>
    <property type="project" value="UniProtKB-SubCell"/>
</dbReference>
<evidence type="ECO:0000256" key="1">
    <source>
        <dbReference type="ARBA" id="ARBA00004141"/>
    </source>
</evidence>
<feature type="compositionally biased region" description="Low complexity" evidence="5">
    <location>
        <begin position="46"/>
        <end position="60"/>
    </location>
</feature>
<evidence type="ECO:0000256" key="2">
    <source>
        <dbReference type="ARBA" id="ARBA00022692"/>
    </source>
</evidence>
<feature type="region of interest" description="Disordered" evidence="5">
    <location>
        <begin position="43"/>
        <end position="173"/>
    </location>
</feature>
<protein>
    <submittedName>
        <fullName evidence="7">Uncharacterized protein</fullName>
    </submittedName>
</protein>
<feature type="compositionally biased region" description="Polar residues" evidence="5">
    <location>
        <begin position="904"/>
        <end position="932"/>
    </location>
</feature>
<feature type="region of interest" description="Disordered" evidence="5">
    <location>
        <begin position="277"/>
        <end position="296"/>
    </location>
</feature>
<dbReference type="PANTHER" id="PTHR17920:SF3">
    <property type="entry name" value="TRANSMEMBRANE AND COILED-COIL DOMAIN-CONTAINING PROTEIN 4"/>
    <property type="match status" value="1"/>
</dbReference>